<keyword evidence="2" id="KW-0695">RNA-directed DNA polymerase</keyword>
<reference evidence="2 3" key="1">
    <citation type="journal article" date="2021" name="Elife">
        <title>Chloroplast acquisition without the gene transfer in kleptoplastic sea slugs, Plakobranchus ocellatus.</title>
        <authorList>
            <person name="Maeda T."/>
            <person name="Takahashi S."/>
            <person name="Yoshida T."/>
            <person name="Shimamura S."/>
            <person name="Takaki Y."/>
            <person name="Nagai Y."/>
            <person name="Toyoda A."/>
            <person name="Suzuki Y."/>
            <person name="Arimoto A."/>
            <person name="Ishii H."/>
            <person name="Satoh N."/>
            <person name="Nishiyama T."/>
            <person name="Hasebe M."/>
            <person name="Maruyama T."/>
            <person name="Minagawa J."/>
            <person name="Obokata J."/>
            <person name="Shigenobu S."/>
        </authorList>
    </citation>
    <scope>NUCLEOTIDE SEQUENCE [LARGE SCALE GENOMIC DNA]</scope>
</reference>
<evidence type="ECO:0000313" key="3">
    <source>
        <dbReference type="Proteomes" id="UP000762676"/>
    </source>
</evidence>
<dbReference type="Proteomes" id="UP000762676">
    <property type="component" value="Unassembled WGS sequence"/>
</dbReference>
<keyword evidence="2" id="KW-0808">Transferase</keyword>
<name>A0AAV4JLD0_9GAST</name>
<dbReference type="EMBL" id="BMAT01006982">
    <property type="protein sequence ID" value="GFS23549.1"/>
    <property type="molecule type" value="Genomic_DNA"/>
</dbReference>
<keyword evidence="3" id="KW-1185">Reference proteome</keyword>
<organism evidence="2 3">
    <name type="scientific">Elysia marginata</name>
    <dbReference type="NCBI Taxonomy" id="1093978"/>
    <lineage>
        <taxon>Eukaryota</taxon>
        <taxon>Metazoa</taxon>
        <taxon>Spiralia</taxon>
        <taxon>Lophotrochozoa</taxon>
        <taxon>Mollusca</taxon>
        <taxon>Gastropoda</taxon>
        <taxon>Heterobranchia</taxon>
        <taxon>Euthyneura</taxon>
        <taxon>Panpulmonata</taxon>
        <taxon>Sacoglossa</taxon>
        <taxon>Placobranchoidea</taxon>
        <taxon>Plakobranchidae</taxon>
        <taxon>Elysia</taxon>
    </lineage>
</organism>
<dbReference type="AlphaFoldDB" id="A0AAV4JLD0"/>
<accession>A0AAV4JLD0</accession>
<keyword evidence="2" id="KW-0548">Nucleotidyltransferase</keyword>
<feature type="region of interest" description="Disordered" evidence="1">
    <location>
        <begin position="63"/>
        <end position="99"/>
    </location>
</feature>
<evidence type="ECO:0000256" key="1">
    <source>
        <dbReference type="SAM" id="MobiDB-lite"/>
    </source>
</evidence>
<dbReference type="GO" id="GO:0003964">
    <property type="term" value="F:RNA-directed DNA polymerase activity"/>
    <property type="evidence" value="ECO:0007669"/>
    <property type="project" value="UniProtKB-KW"/>
</dbReference>
<proteinExistence type="predicted"/>
<gene>
    <name evidence="2" type="ORF">ElyMa_003392200</name>
</gene>
<evidence type="ECO:0000313" key="2">
    <source>
        <dbReference type="EMBL" id="GFS23549.1"/>
    </source>
</evidence>
<feature type="compositionally biased region" description="Basic and acidic residues" evidence="1">
    <location>
        <begin position="85"/>
        <end position="99"/>
    </location>
</feature>
<protein>
    <submittedName>
        <fullName evidence="2">Reverse transcriptase</fullName>
    </submittedName>
</protein>
<sequence>MYYVPEDIQVTLDDHFNGFYLRFSTSDYTTNWINLEVGIATGCSSPRMLFAMIMEVKLKAAEGSAGPSNLDGGFSTPPLNLKNAPRKDETQRTLARLDT</sequence>
<comment type="caution">
    <text evidence="2">The sequence shown here is derived from an EMBL/GenBank/DDBJ whole genome shotgun (WGS) entry which is preliminary data.</text>
</comment>